<dbReference type="InterPro" id="IPR029787">
    <property type="entry name" value="Nucleotide_cyclase"/>
</dbReference>
<evidence type="ECO:0000313" key="6">
    <source>
        <dbReference type="EMBL" id="KAB0803009.1"/>
    </source>
</evidence>
<evidence type="ECO:0000256" key="3">
    <source>
        <dbReference type="ARBA" id="ARBA00023239"/>
    </source>
</evidence>
<comment type="caution">
    <text evidence="6">The sequence shown here is derived from an EMBL/GenBank/DDBJ whole genome shotgun (WGS) entry which is preliminary data.</text>
</comment>
<dbReference type="InterPro" id="IPR001054">
    <property type="entry name" value="A/G_cyclase"/>
</dbReference>
<protein>
    <recommendedName>
        <fullName evidence="1">guanylate cyclase</fullName>
        <ecNumber evidence="1">4.6.1.2</ecNumber>
    </recommendedName>
</protein>
<dbReference type="SUPFAM" id="SSF55073">
    <property type="entry name" value="Nucleotide cyclase"/>
    <property type="match status" value="1"/>
</dbReference>
<evidence type="ECO:0000259" key="5">
    <source>
        <dbReference type="PROSITE" id="PS50125"/>
    </source>
</evidence>
<evidence type="ECO:0000313" key="7">
    <source>
        <dbReference type="Proteomes" id="UP000327044"/>
    </source>
</evidence>
<dbReference type="Gene3D" id="3.30.70.1230">
    <property type="entry name" value="Nucleotide cyclase"/>
    <property type="match status" value="1"/>
</dbReference>
<dbReference type="PANTHER" id="PTHR45655:SF5">
    <property type="entry name" value="SOLUBLE GUANYLATE CYCLASE 89DA-RELATED"/>
    <property type="match status" value="1"/>
</dbReference>
<dbReference type="GO" id="GO:0070482">
    <property type="term" value="P:response to oxygen levels"/>
    <property type="evidence" value="ECO:0007669"/>
    <property type="project" value="TreeGrafter"/>
</dbReference>
<dbReference type="InParanoid" id="A0A5N4B095"/>
<dbReference type="GO" id="GO:0000166">
    <property type="term" value="F:nucleotide binding"/>
    <property type="evidence" value="ECO:0007669"/>
    <property type="project" value="UniProtKB-KW"/>
</dbReference>
<evidence type="ECO:0000256" key="2">
    <source>
        <dbReference type="ARBA" id="ARBA00022741"/>
    </source>
</evidence>
<dbReference type="FunFam" id="3.30.70.1230:FF:000030">
    <property type="entry name" value="Si:ch211-215j19.12"/>
    <property type="match status" value="1"/>
</dbReference>
<name>A0A5N4B095_PHOPY</name>
<dbReference type="PROSITE" id="PS50125">
    <property type="entry name" value="GUANYLATE_CYCLASE_2"/>
    <property type="match status" value="1"/>
</dbReference>
<dbReference type="GO" id="GO:0019934">
    <property type="term" value="P:cGMP-mediated signaling"/>
    <property type="evidence" value="ECO:0007669"/>
    <property type="project" value="TreeGrafter"/>
</dbReference>
<keyword evidence="3" id="KW-0456">Lyase</keyword>
<evidence type="ECO:0000256" key="1">
    <source>
        <dbReference type="ARBA" id="ARBA00012202"/>
    </source>
</evidence>
<keyword evidence="7" id="KW-1185">Reference proteome</keyword>
<dbReference type="InterPro" id="IPR011645">
    <property type="entry name" value="HNOB_dom_associated"/>
</dbReference>
<gene>
    <name evidence="6" type="ORF">PPYR_05195</name>
</gene>
<keyword evidence="2" id="KW-0547">Nucleotide-binding</keyword>
<organism evidence="6 7">
    <name type="scientific">Photinus pyralis</name>
    <name type="common">Common eastern firefly</name>
    <name type="synonym">Lampyris pyralis</name>
    <dbReference type="NCBI Taxonomy" id="7054"/>
    <lineage>
        <taxon>Eukaryota</taxon>
        <taxon>Metazoa</taxon>
        <taxon>Ecdysozoa</taxon>
        <taxon>Arthropoda</taxon>
        <taxon>Hexapoda</taxon>
        <taxon>Insecta</taxon>
        <taxon>Pterygota</taxon>
        <taxon>Neoptera</taxon>
        <taxon>Endopterygota</taxon>
        <taxon>Coleoptera</taxon>
        <taxon>Polyphaga</taxon>
        <taxon>Elateriformia</taxon>
        <taxon>Elateroidea</taxon>
        <taxon>Lampyridae</taxon>
        <taxon>Lampyrinae</taxon>
        <taxon>Photinus</taxon>
    </lineage>
</organism>
<dbReference type="Pfam" id="PF07701">
    <property type="entry name" value="HNOBA"/>
    <property type="match status" value="1"/>
</dbReference>
<dbReference type="SMART" id="SM00044">
    <property type="entry name" value="CYCc"/>
    <property type="match status" value="1"/>
</dbReference>
<dbReference type="Pfam" id="PF00211">
    <property type="entry name" value="Guanylate_cyc"/>
    <property type="match status" value="1"/>
</dbReference>
<keyword evidence="4" id="KW-0141">cGMP biosynthesis</keyword>
<dbReference type="AlphaFoldDB" id="A0A5N4B095"/>
<dbReference type="PANTHER" id="PTHR45655">
    <property type="entry name" value="GUANYLATE CYCLASE SOLUBLE SUBUNIT BETA-2"/>
    <property type="match status" value="1"/>
</dbReference>
<accession>A0A5N4B095</accession>
<proteinExistence type="predicted"/>
<dbReference type="EC" id="4.6.1.2" evidence="1"/>
<dbReference type="GO" id="GO:0008074">
    <property type="term" value="C:guanylate cyclase complex, soluble"/>
    <property type="evidence" value="ECO:0007669"/>
    <property type="project" value="TreeGrafter"/>
</dbReference>
<dbReference type="Proteomes" id="UP000327044">
    <property type="component" value="Unassembled WGS sequence"/>
</dbReference>
<sequence>MVLAGWQHNSKLELTFDKAEQRSIKLEQSYKLLDTWKRRSDDLLYSMIPKTVADRLRGGNSSLTTCESFDSVTIMFCDLVGINSTTVEDAMDLVSSMNEVFSCIDELMDKYHVYKVETVGQIYMAASGAPERTKTHAEDMADLSLDMIHNIKSLRMPSGGHVEVRIGIHSGSTVAGVVGIKVPRYCFFGDTVNTASRMQSTSLAGHVHISSVTRDLLPQDRYVVTSRGFVQVKGKGDMETFWLFPSTH</sequence>
<dbReference type="EMBL" id="VVIM01000002">
    <property type="protein sequence ID" value="KAB0803009.1"/>
    <property type="molecule type" value="Genomic_DNA"/>
</dbReference>
<dbReference type="Gene3D" id="6.10.250.780">
    <property type="match status" value="1"/>
</dbReference>
<reference evidence="6 7" key="1">
    <citation type="journal article" date="2018" name="Elife">
        <title>Firefly genomes illuminate parallel origins of bioluminescence in beetles.</title>
        <authorList>
            <person name="Fallon T.R."/>
            <person name="Lower S.E."/>
            <person name="Chang C.H."/>
            <person name="Bessho-Uehara M."/>
            <person name="Martin G.J."/>
            <person name="Bewick A.J."/>
            <person name="Behringer M."/>
            <person name="Debat H.J."/>
            <person name="Wong I."/>
            <person name="Day J.C."/>
            <person name="Suvorov A."/>
            <person name="Silva C.J."/>
            <person name="Stanger-Hall K.F."/>
            <person name="Hall D.W."/>
            <person name="Schmitz R.J."/>
            <person name="Nelson D.R."/>
            <person name="Lewis S.M."/>
            <person name="Shigenobu S."/>
            <person name="Bybee S.M."/>
            <person name="Larracuente A.M."/>
            <person name="Oba Y."/>
            <person name="Weng J.K."/>
        </authorList>
    </citation>
    <scope>NUCLEOTIDE SEQUENCE [LARGE SCALE GENOMIC DNA]</scope>
    <source>
        <strain evidence="6">1611_PpyrPB1</strain>
        <tissue evidence="6">Whole body</tissue>
    </source>
</reference>
<dbReference type="GO" id="GO:0004383">
    <property type="term" value="F:guanylate cyclase activity"/>
    <property type="evidence" value="ECO:0007669"/>
    <property type="project" value="UniProtKB-EC"/>
</dbReference>
<evidence type="ECO:0000256" key="4">
    <source>
        <dbReference type="ARBA" id="ARBA00023293"/>
    </source>
</evidence>
<dbReference type="CDD" id="cd07302">
    <property type="entry name" value="CHD"/>
    <property type="match status" value="1"/>
</dbReference>
<feature type="domain" description="Guanylate cyclase" evidence="5">
    <location>
        <begin position="73"/>
        <end position="199"/>
    </location>
</feature>